<name>A0ABR2BEG0_9ROSI</name>
<dbReference type="Proteomes" id="UP001472677">
    <property type="component" value="Unassembled WGS sequence"/>
</dbReference>
<feature type="region of interest" description="Disordered" evidence="1">
    <location>
        <begin position="1"/>
        <end position="51"/>
    </location>
</feature>
<feature type="compositionally biased region" description="Polar residues" evidence="1">
    <location>
        <begin position="33"/>
        <end position="45"/>
    </location>
</feature>
<evidence type="ECO:0000313" key="3">
    <source>
        <dbReference type="Proteomes" id="UP001472677"/>
    </source>
</evidence>
<sequence>MEFVESVSHQDQNQTASAQADEHSSVRIEEESNATSSNELPNVSLHQEEVSRVDTLISTPNVQIDSVPTYVSEPATAPLTVNNHPMITRRKNG</sequence>
<feature type="compositionally biased region" description="Polar residues" evidence="1">
    <location>
        <begin position="7"/>
        <end position="18"/>
    </location>
</feature>
<proteinExistence type="predicted"/>
<evidence type="ECO:0000313" key="2">
    <source>
        <dbReference type="EMBL" id="KAK8505409.1"/>
    </source>
</evidence>
<organism evidence="2 3">
    <name type="scientific">Hibiscus sabdariffa</name>
    <name type="common">roselle</name>
    <dbReference type="NCBI Taxonomy" id="183260"/>
    <lineage>
        <taxon>Eukaryota</taxon>
        <taxon>Viridiplantae</taxon>
        <taxon>Streptophyta</taxon>
        <taxon>Embryophyta</taxon>
        <taxon>Tracheophyta</taxon>
        <taxon>Spermatophyta</taxon>
        <taxon>Magnoliopsida</taxon>
        <taxon>eudicotyledons</taxon>
        <taxon>Gunneridae</taxon>
        <taxon>Pentapetalae</taxon>
        <taxon>rosids</taxon>
        <taxon>malvids</taxon>
        <taxon>Malvales</taxon>
        <taxon>Malvaceae</taxon>
        <taxon>Malvoideae</taxon>
        <taxon>Hibiscus</taxon>
    </lineage>
</organism>
<dbReference type="EMBL" id="JBBPBM010000128">
    <property type="protein sequence ID" value="KAK8505409.1"/>
    <property type="molecule type" value="Genomic_DNA"/>
</dbReference>
<protein>
    <submittedName>
        <fullName evidence="2">Uncharacterized protein</fullName>
    </submittedName>
</protein>
<evidence type="ECO:0000256" key="1">
    <source>
        <dbReference type="SAM" id="MobiDB-lite"/>
    </source>
</evidence>
<comment type="caution">
    <text evidence="2">The sequence shown here is derived from an EMBL/GenBank/DDBJ whole genome shotgun (WGS) entry which is preliminary data.</text>
</comment>
<reference evidence="2 3" key="1">
    <citation type="journal article" date="2024" name="G3 (Bethesda)">
        <title>Genome assembly of Hibiscus sabdariffa L. provides insights into metabolisms of medicinal natural products.</title>
        <authorList>
            <person name="Kim T."/>
        </authorList>
    </citation>
    <scope>NUCLEOTIDE SEQUENCE [LARGE SCALE GENOMIC DNA]</scope>
    <source>
        <strain evidence="2">TK-2024</strain>
        <tissue evidence="2">Old leaves</tissue>
    </source>
</reference>
<feature type="compositionally biased region" description="Basic and acidic residues" evidence="1">
    <location>
        <begin position="20"/>
        <end position="30"/>
    </location>
</feature>
<keyword evidence="3" id="KW-1185">Reference proteome</keyword>
<accession>A0ABR2BEG0</accession>
<gene>
    <name evidence="2" type="ORF">V6N12_067375</name>
</gene>